<dbReference type="AlphaFoldDB" id="A0A1F8ETF3"/>
<name>A0A1F8ETF3_9BACT</name>
<reference evidence="1 2" key="1">
    <citation type="journal article" date="2016" name="Nat. Commun.">
        <title>Thousands of microbial genomes shed light on interconnected biogeochemical processes in an aquifer system.</title>
        <authorList>
            <person name="Anantharaman K."/>
            <person name="Brown C.T."/>
            <person name="Hug L.A."/>
            <person name="Sharon I."/>
            <person name="Castelle C.J."/>
            <person name="Probst A.J."/>
            <person name="Thomas B.C."/>
            <person name="Singh A."/>
            <person name="Wilkins M.J."/>
            <person name="Karaoz U."/>
            <person name="Brodie E.L."/>
            <person name="Williams K.H."/>
            <person name="Hubbard S.S."/>
            <person name="Banfield J.F."/>
        </authorList>
    </citation>
    <scope>NUCLEOTIDE SEQUENCE [LARGE SCALE GENOMIC DNA]</scope>
</reference>
<sequence length="81" mass="8493">MSLKVVPAGRPASSVLKSKLEILTVAPSVNPKVVTRALVLFFMSNTAASSWFKTAKSEDKSGSSNLAFSLATASGPEKYST</sequence>
<organism evidence="1 2">
    <name type="scientific">Candidatus Yanofskybacteria bacterium RIFCSPHIGHO2_01_FULL_44_22</name>
    <dbReference type="NCBI Taxonomy" id="1802669"/>
    <lineage>
        <taxon>Bacteria</taxon>
        <taxon>Candidatus Yanofskyibacteriota</taxon>
    </lineage>
</organism>
<dbReference type="STRING" id="1802669.A2746_01730"/>
<gene>
    <name evidence="1" type="ORF">A2746_01730</name>
</gene>
<proteinExistence type="predicted"/>
<evidence type="ECO:0000313" key="2">
    <source>
        <dbReference type="Proteomes" id="UP000177419"/>
    </source>
</evidence>
<protein>
    <submittedName>
        <fullName evidence="1">Uncharacterized protein</fullName>
    </submittedName>
</protein>
<comment type="caution">
    <text evidence="1">The sequence shown here is derived from an EMBL/GenBank/DDBJ whole genome shotgun (WGS) entry which is preliminary data.</text>
</comment>
<evidence type="ECO:0000313" key="1">
    <source>
        <dbReference type="EMBL" id="OGN04134.1"/>
    </source>
</evidence>
<accession>A0A1F8ETF3</accession>
<dbReference type="EMBL" id="MGJJ01000028">
    <property type="protein sequence ID" value="OGN04134.1"/>
    <property type="molecule type" value="Genomic_DNA"/>
</dbReference>
<dbReference type="Proteomes" id="UP000177419">
    <property type="component" value="Unassembled WGS sequence"/>
</dbReference>